<dbReference type="PANTHER" id="PTHR30385:SF8">
    <property type="entry name" value="RNA POLYMERASE SIGMA-E FACTOR"/>
    <property type="match status" value="1"/>
</dbReference>
<evidence type="ECO:0000256" key="1">
    <source>
        <dbReference type="ARBA" id="ARBA00023015"/>
    </source>
</evidence>
<evidence type="ECO:0000313" key="7">
    <source>
        <dbReference type="Proteomes" id="UP000326837"/>
    </source>
</evidence>
<dbReference type="InterPro" id="IPR036388">
    <property type="entry name" value="WH-like_DNA-bd_sf"/>
</dbReference>
<dbReference type="InterPro" id="IPR014326">
    <property type="entry name" value="RNA_pol_sigma-70_Plancto"/>
</dbReference>
<reference evidence="7" key="1">
    <citation type="submission" date="2019-10" db="EMBL/GenBank/DDBJ databases">
        <title>Lacipirellula parvula gen. nov., sp. nov., representing a lineage of planctomycetes widespread in freshwater anoxic habitats, and description of the family Lacipirellulaceae.</title>
        <authorList>
            <person name="Dedysh S.N."/>
            <person name="Kulichevskaya I.S."/>
            <person name="Beletsky A.V."/>
            <person name="Rakitin A.L."/>
            <person name="Mardanov A.V."/>
            <person name="Ivanova A.A."/>
            <person name="Saltykova V.X."/>
            <person name="Rijpstra W.I.C."/>
            <person name="Sinninghe Damste J.S."/>
            <person name="Ravin N.V."/>
        </authorList>
    </citation>
    <scope>NUCLEOTIDE SEQUENCE [LARGE SCALE GENOMIC DNA]</scope>
    <source>
        <strain evidence="7">PX69</strain>
    </source>
</reference>
<feature type="domain" description="RNA polymerase sigma factor 70 region 4 type 2" evidence="5">
    <location>
        <begin position="168"/>
        <end position="218"/>
    </location>
</feature>
<dbReference type="InterPro" id="IPR013324">
    <property type="entry name" value="RNA_pol_sigma_r3/r4-like"/>
</dbReference>
<keyword evidence="1" id="KW-0805">Transcription regulation</keyword>
<gene>
    <name evidence="6" type="ORF">PLANPX_2666</name>
</gene>
<evidence type="ECO:0000313" key="6">
    <source>
        <dbReference type="EMBL" id="BBO33054.1"/>
    </source>
</evidence>
<dbReference type="SUPFAM" id="SSF88946">
    <property type="entry name" value="Sigma2 domain of RNA polymerase sigma factors"/>
    <property type="match status" value="1"/>
</dbReference>
<dbReference type="NCBIfam" id="TIGR02937">
    <property type="entry name" value="sigma70-ECF"/>
    <property type="match status" value="1"/>
</dbReference>
<dbReference type="InterPro" id="IPR014284">
    <property type="entry name" value="RNA_pol_sigma-70_dom"/>
</dbReference>
<name>A0A5K7X8C6_9BACT</name>
<dbReference type="GO" id="GO:0006352">
    <property type="term" value="P:DNA-templated transcription initiation"/>
    <property type="evidence" value="ECO:0007669"/>
    <property type="project" value="InterPro"/>
</dbReference>
<dbReference type="Pfam" id="PF08281">
    <property type="entry name" value="Sigma70_r4_2"/>
    <property type="match status" value="1"/>
</dbReference>
<keyword evidence="4" id="KW-0804">Transcription</keyword>
<proteinExistence type="predicted"/>
<dbReference type="InterPro" id="IPR013325">
    <property type="entry name" value="RNA_pol_sigma_r2"/>
</dbReference>
<accession>A0A5K7X8C6</accession>
<keyword evidence="3" id="KW-0238">DNA-binding</keyword>
<keyword evidence="2" id="KW-0731">Sigma factor</keyword>
<organism evidence="6 7">
    <name type="scientific">Lacipirellula parvula</name>
    <dbReference type="NCBI Taxonomy" id="2650471"/>
    <lineage>
        <taxon>Bacteria</taxon>
        <taxon>Pseudomonadati</taxon>
        <taxon>Planctomycetota</taxon>
        <taxon>Planctomycetia</taxon>
        <taxon>Pirellulales</taxon>
        <taxon>Lacipirellulaceae</taxon>
        <taxon>Lacipirellula</taxon>
    </lineage>
</organism>
<dbReference type="Gene3D" id="1.10.10.10">
    <property type="entry name" value="Winged helix-like DNA-binding domain superfamily/Winged helix DNA-binding domain"/>
    <property type="match status" value="1"/>
</dbReference>
<evidence type="ECO:0000256" key="4">
    <source>
        <dbReference type="ARBA" id="ARBA00023163"/>
    </source>
</evidence>
<dbReference type="Gene3D" id="1.10.1740.10">
    <property type="match status" value="1"/>
</dbReference>
<sequence length="230" mass="25346">MGMIAAMSADSANGSHGFAGDDSRDNIAALISSARRGSADSLGRLLQMYRNYLTVLAGTQIERRLQPRMSPSDVVQETMLRAHANFAQFRGASEPELVSWLRQILVNNLARFVEQHVLAARRDVRREVSIERLGNALEQSTIQLAALLPAGSRSPSAAAQQREEAVVLADRLALLAADYREVLMLRNLQGLPFETIAEQMGRSVSATRMLWLRAIEKLRGLYSGDQLDEG</sequence>
<keyword evidence="7" id="KW-1185">Reference proteome</keyword>
<dbReference type="KEGG" id="lpav:PLANPX_2666"/>
<protein>
    <recommendedName>
        <fullName evidence="5">RNA polymerase sigma factor 70 region 4 type 2 domain-containing protein</fullName>
    </recommendedName>
</protein>
<dbReference type="GO" id="GO:0003677">
    <property type="term" value="F:DNA binding"/>
    <property type="evidence" value="ECO:0007669"/>
    <property type="project" value="UniProtKB-KW"/>
</dbReference>
<dbReference type="AlphaFoldDB" id="A0A5K7X8C6"/>
<evidence type="ECO:0000259" key="5">
    <source>
        <dbReference type="Pfam" id="PF08281"/>
    </source>
</evidence>
<evidence type="ECO:0000256" key="3">
    <source>
        <dbReference type="ARBA" id="ARBA00023125"/>
    </source>
</evidence>
<dbReference type="NCBIfam" id="TIGR02984">
    <property type="entry name" value="Sig-70_plancto1"/>
    <property type="match status" value="1"/>
</dbReference>
<dbReference type="EMBL" id="AP021861">
    <property type="protein sequence ID" value="BBO33054.1"/>
    <property type="molecule type" value="Genomic_DNA"/>
</dbReference>
<evidence type="ECO:0000256" key="2">
    <source>
        <dbReference type="ARBA" id="ARBA00023082"/>
    </source>
</evidence>
<dbReference type="Proteomes" id="UP000326837">
    <property type="component" value="Chromosome"/>
</dbReference>
<dbReference type="PANTHER" id="PTHR30385">
    <property type="entry name" value="SIGMA FACTOR F FLAGELLAR"/>
    <property type="match status" value="1"/>
</dbReference>
<dbReference type="SUPFAM" id="SSF88659">
    <property type="entry name" value="Sigma3 and sigma4 domains of RNA polymerase sigma factors"/>
    <property type="match status" value="1"/>
</dbReference>
<dbReference type="GO" id="GO:0016987">
    <property type="term" value="F:sigma factor activity"/>
    <property type="evidence" value="ECO:0007669"/>
    <property type="project" value="UniProtKB-KW"/>
</dbReference>
<dbReference type="InterPro" id="IPR013249">
    <property type="entry name" value="RNA_pol_sigma70_r4_t2"/>
</dbReference>